<accession>A0A316HKE7</accession>
<dbReference type="EMBL" id="QGHB01000016">
    <property type="protein sequence ID" value="PWK81701.1"/>
    <property type="molecule type" value="Genomic_DNA"/>
</dbReference>
<evidence type="ECO:0000313" key="2">
    <source>
        <dbReference type="EMBL" id="PWK81701.1"/>
    </source>
</evidence>
<dbReference type="RefSeq" id="WP_146231836.1">
    <property type="nucleotide sequence ID" value="NZ_QGHB01000016.1"/>
</dbReference>
<comment type="caution">
    <text evidence="2">The sequence shown here is derived from an EMBL/GenBank/DDBJ whole genome shotgun (WGS) entry which is preliminary data.</text>
</comment>
<gene>
    <name evidence="2" type="ORF">C8D88_116112</name>
</gene>
<evidence type="ECO:0000256" key="1">
    <source>
        <dbReference type="SAM" id="MobiDB-lite"/>
    </source>
</evidence>
<reference evidence="2 3" key="1">
    <citation type="submission" date="2018-05" db="EMBL/GenBank/DDBJ databases">
        <title>Genomic Encyclopedia of Type Strains, Phase IV (KMG-IV): sequencing the most valuable type-strain genomes for metagenomic binning, comparative biology and taxonomic classification.</title>
        <authorList>
            <person name="Goeker M."/>
        </authorList>
    </citation>
    <scope>NUCLEOTIDE SEQUENCE [LARGE SCALE GENOMIC DNA]</scope>
    <source>
        <strain evidence="2 3">DSM 45480</strain>
    </source>
</reference>
<organism evidence="2 3">
    <name type="scientific">Lentzea atacamensis</name>
    <dbReference type="NCBI Taxonomy" id="531938"/>
    <lineage>
        <taxon>Bacteria</taxon>
        <taxon>Bacillati</taxon>
        <taxon>Actinomycetota</taxon>
        <taxon>Actinomycetes</taxon>
        <taxon>Pseudonocardiales</taxon>
        <taxon>Pseudonocardiaceae</taxon>
        <taxon>Lentzea</taxon>
    </lineage>
</organism>
<sequence>MSGQDDVAPAAQASGGRSARCGHVTEGCPRCGRNDPLLGSSIGDDQYCHTFSEGYPTCYMLTQWERPRDELHADPFTSGLAEIFDRMKQPPAVGP</sequence>
<protein>
    <submittedName>
        <fullName evidence="2">Uncharacterized protein</fullName>
    </submittedName>
</protein>
<dbReference type="AlphaFoldDB" id="A0A316HKE7"/>
<feature type="region of interest" description="Disordered" evidence="1">
    <location>
        <begin position="1"/>
        <end position="22"/>
    </location>
</feature>
<dbReference type="Proteomes" id="UP000246005">
    <property type="component" value="Unassembled WGS sequence"/>
</dbReference>
<proteinExistence type="predicted"/>
<name>A0A316HKE7_9PSEU</name>
<evidence type="ECO:0000313" key="3">
    <source>
        <dbReference type="Proteomes" id="UP000246005"/>
    </source>
</evidence>